<organism evidence="1 2">
    <name type="scientific">Melastoma candidum</name>
    <dbReference type="NCBI Taxonomy" id="119954"/>
    <lineage>
        <taxon>Eukaryota</taxon>
        <taxon>Viridiplantae</taxon>
        <taxon>Streptophyta</taxon>
        <taxon>Embryophyta</taxon>
        <taxon>Tracheophyta</taxon>
        <taxon>Spermatophyta</taxon>
        <taxon>Magnoliopsida</taxon>
        <taxon>eudicotyledons</taxon>
        <taxon>Gunneridae</taxon>
        <taxon>Pentapetalae</taxon>
        <taxon>rosids</taxon>
        <taxon>malvids</taxon>
        <taxon>Myrtales</taxon>
        <taxon>Melastomataceae</taxon>
        <taxon>Melastomatoideae</taxon>
        <taxon>Melastomateae</taxon>
        <taxon>Melastoma</taxon>
    </lineage>
</organism>
<dbReference type="EMBL" id="CM042882">
    <property type="protein sequence ID" value="KAI4382702.1"/>
    <property type="molecule type" value="Genomic_DNA"/>
</dbReference>
<gene>
    <name evidence="1" type="ORF">MLD38_008632</name>
</gene>
<keyword evidence="2" id="KW-1185">Reference proteome</keyword>
<dbReference type="Proteomes" id="UP001057402">
    <property type="component" value="Chromosome 3"/>
</dbReference>
<name>A0ACB9S3H0_9MYRT</name>
<comment type="caution">
    <text evidence="1">The sequence shown here is derived from an EMBL/GenBank/DDBJ whole genome shotgun (WGS) entry which is preliminary data.</text>
</comment>
<accession>A0ACB9S3H0</accession>
<sequence>MVSQGIWKASDDYGLVDAPVDWDSLLEHQTGELCTRRWKELIRSVDRHCSKTFTELVETLSKLISLGRPGGNRSHGAMT</sequence>
<evidence type="ECO:0000313" key="2">
    <source>
        <dbReference type="Proteomes" id="UP001057402"/>
    </source>
</evidence>
<evidence type="ECO:0000313" key="1">
    <source>
        <dbReference type="EMBL" id="KAI4382702.1"/>
    </source>
</evidence>
<protein>
    <submittedName>
        <fullName evidence="1">Uncharacterized protein</fullName>
    </submittedName>
</protein>
<proteinExistence type="predicted"/>
<reference evidence="2" key="1">
    <citation type="journal article" date="2023" name="Front. Plant Sci.">
        <title>Chromosomal-level genome assembly of Melastoma candidum provides insights into trichome evolution.</title>
        <authorList>
            <person name="Zhong Y."/>
            <person name="Wu W."/>
            <person name="Sun C."/>
            <person name="Zou P."/>
            <person name="Liu Y."/>
            <person name="Dai S."/>
            <person name="Zhou R."/>
        </authorList>
    </citation>
    <scope>NUCLEOTIDE SEQUENCE [LARGE SCALE GENOMIC DNA]</scope>
</reference>